<proteinExistence type="predicted"/>
<keyword evidence="2" id="KW-1185">Reference proteome</keyword>
<name>A0A246FLB5_9BACT</name>
<dbReference type="Proteomes" id="UP000197277">
    <property type="component" value="Unassembled WGS sequence"/>
</dbReference>
<evidence type="ECO:0008006" key="3">
    <source>
        <dbReference type="Google" id="ProtNLM"/>
    </source>
</evidence>
<evidence type="ECO:0000313" key="1">
    <source>
        <dbReference type="EMBL" id="OWP63489.1"/>
    </source>
</evidence>
<dbReference type="InterPro" id="IPR025366">
    <property type="entry name" value="DUF4270"/>
</dbReference>
<protein>
    <recommendedName>
        <fullName evidence="3">DUF4270 domain-containing protein</fullName>
    </recommendedName>
</protein>
<dbReference type="OrthoDB" id="1092930at2"/>
<dbReference type="AlphaFoldDB" id="A0A246FLB5"/>
<sequence length="513" mass="54457">MNWPTSASRFASVTLLSSALLTMLSSCEKTNDLGLELPGAAPISATFLDLPVSASTVLQSPVQTVKGNSVLVGRLRDAQVGTTEATAVMNLLVLPNVTLSDSLPAKFATSVLDSVIFSLPFDQVYGSAAQPLRFDLLPLQQPLDSRTLYNATTPVAKGSPLVTNYAAPLNRDRKVRTLVAGSTDSITTVIPDRIVRVPLLRSSGASSLVNAVFTAMKSESFSQNTLNAIWQGVALQPAAGHTANVVGFPRSSGSTAGRITFYFHATDAAGKAKPNRSYSIFLANILPSSNFTDGLFFTQITTDLAGGALAGLTAQKPLPAAATNGLTYVQEGLGLSTRIEFQGLESLRNNSTLAINRAELLIPIKPLTNGVFPYPNQLFLYEVNDANQILTRTSGATTADRLVQQEGLATINNGNATVRTIATAAGFPASATVPFGQTPAQYYSVSITEYLQAYLQNRLDGDLPTGLLLSPILRNASALQQSALISAVSNLTLNRAQIDANNIRLRVYYSKLQ</sequence>
<reference evidence="1 2" key="1">
    <citation type="submission" date="2017-06" db="EMBL/GenBank/DDBJ databases">
        <title>Hymenobacter amundsenii sp. nov. isolated from regoliths in Antarctica.</title>
        <authorList>
            <person name="Sedlacek I."/>
            <person name="Kralova S."/>
            <person name="Pantucek R."/>
            <person name="Svec P."/>
            <person name="Holochova P."/>
            <person name="Stankova E."/>
            <person name="Vrbovska V."/>
            <person name="Busse H.-J."/>
        </authorList>
    </citation>
    <scope>NUCLEOTIDE SEQUENCE [LARGE SCALE GENOMIC DNA]</scope>
    <source>
        <strain evidence="1 2">CCM 8682</strain>
    </source>
</reference>
<dbReference type="EMBL" id="NIRR01000011">
    <property type="protein sequence ID" value="OWP63489.1"/>
    <property type="molecule type" value="Genomic_DNA"/>
</dbReference>
<evidence type="ECO:0000313" key="2">
    <source>
        <dbReference type="Proteomes" id="UP000197277"/>
    </source>
</evidence>
<accession>A0A246FLB5</accession>
<dbReference type="RefSeq" id="WP_088464103.1">
    <property type="nucleotide sequence ID" value="NZ_NIRR01000011.1"/>
</dbReference>
<organism evidence="1 2">
    <name type="scientific">Hymenobacter amundsenii</name>
    <dbReference type="NCBI Taxonomy" id="2006685"/>
    <lineage>
        <taxon>Bacteria</taxon>
        <taxon>Pseudomonadati</taxon>
        <taxon>Bacteroidota</taxon>
        <taxon>Cytophagia</taxon>
        <taxon>Cytophagales</taxon>
        <taxon>Hymenobacteraceae</taxon>
        <taxon>Hymenobacter</taxon>
    </lineage>
</organism>
<gene>
    <name evidence="1" type="ORF">CDA63_08920</name>
</gene>
<comment type="caution">
    <text evidence="1">The sequence shown here is derived from an EMBL/GenBank/DDBJ whole genome shotgun (WGS) entry which is preliminary data.</text>
</comment>
<dbReference type="Pfam" id="PF14092">
    <property type="entry name" value="DUF4270"/>
    <property type="match status" value="1"/>
</dbReference>